<organism evidence="2 3">
    <name type="scientific">Pediococcus parvulus</name>
    <dbReference type="NCBI Taxonomy" id="54062"/>
    <lineage>
        <taxon>Bacteria</taxon>
        <taxon>Bacillati</taxon>
        <taxon>Bacillota</taxon>
        <taxon>Bacilli</taxon>
        <taxon>Lactobacillales</taxon>
        <taxon>Lactobacillaceae</taxon>
        <taxon>Pediococcus</taxon>
    </lineage>
</organism>
<evidence type="ECO:0000313" key="3">
    <source>
        <dbReference type="Proteomes" id="UP001275867"/>
    </source>
</evidence>
<accession>A0AAP5TDE1</accession>
<dbReference type="EMBL" id="WERX01000033">
    <property type="protein sequence ID" value="MDV7694996.1"/>
    <property type="molecule type" value="Genomic_DNA"/>
</dbReference>
<keyword evidence="1" id="KW-1133">Transmembrane helix</keyword>
<keyword evidence="1" id="KW-0812">Transmembrane</keyword>
<evidence type="ECO:0000256" key="1">
    <source>
        <dbReference type="SAM" id="Phobius"/>
    </source>
</evidence>
<comment type="caution">
    <text evidence="2">The sequence shown here is derived from an EMBL/GenBank/DDBJ whole genome shotgun (WGS) entry which is preliminary data.</text>
</comment>
<reference evidence="2" key="1">
    <citation type="submission" date="2019-10" db="EMBL/GenBank/DDBJ databases">
        <title>Malate fermentation in French cider.</title>
        <authorList>
            <person name="Cousin F.J."/>
            <person name="Medina Fernandez S."/>
            <person name="Misery B."/>
            <person name="Laplace J.-M."/>
            <person name="Cretenet M."/>
        </authorList>
    </citation>
    <scope>NUCLEOTIDE SEQUENCE</scope>
    <source>
        <strain evidence="2">UCMA15901</strain>
    </source>
</reference>
<evidence type="ECO:0000313" key="2">
    <source>
        <dbReference type="EMBL" id="MDV7694996.1"/>
    </source>
</evidence>
<dbReference type="Pfam" id="PF11457">
    <property type="entry name" value="DUF3021"/>
    <property type="match status" value="1"/>
</dbReference>
<sequence length="80" mass="9591">MDEGELTILIIVSFLSVSGFNLLFHWNWLVGNNLVIFLINFMIIYVCIWIALRTYWRLTAQRINAQLKFRRMNKSKEEPK</sequence>
<keyword evidence="1" id="KW-0472">Membrane</keyword>
<feature type="transmembrane region" description="Helical" evidence="1">
    <location>
        <begin position="34"/>
        <end position="52"/>
    </location>
</feature>
<dbReference type="InterPro" id="IPR021560">
    <property type="entry name" value="DUF3021"/>
</dbReference>
<dbReference type="AlphaFoldDB" id="A0AAP5TDE1"/>
<name>A0AAP5TDE1_9LACO</name>
<proteinExistence type="predicted"/>
<feature type="transmembrane region" description="Helical" evidence="1">
    <location>
        <begin position="7"/>
        <end position="28"/>
    </location>
</feature>
<protein>
    <submittedName>
        <fullName evidence="2">DUF3021 family protein</fullName>
    </submittedName>
</protein>
<gene>
    <name evidence="2" type="ORF">GA842_09045</name>
</gene>
<dbReference type="Proteomes" id="UP001275867">
    <property type="component" value="Unassembled WGS sequence"/>
</dbReference>